<dbReference type="EMBL" id="JAVRJZ010000007">
    <property type="protein sequence ID" value="KAK2720399.1"/>
    <property type="molecule type" value="Genomic_DNA"/>
</dbReference>
<organism evidence="2 3">
    <name type="scientific">Artemia franciscana</name>
    <name type="common">Brine shrimp</name>
    <name type="synonym">Artemia sanfranciscana</name>
    <dbReference type="NCBI Taxonomy" id="6661"/>
    <lineage>
        <taxon>Eukaryota</taxon>
        <taxon>Metazoa</taxon>
        <taxon>Ecdysozoa</taxon>
        <taxon>Arthropoda</taxon>
        <taxon>Crustacea</taxon>
        <taxon>Branchiopoda</taxon>
        <taxon>Anostraca</taxon>
        <taxon>Artemiidae</taxon>
        <taxon>Artemia</taxon>
    </lineage>
</organism>
<comment type="caution">
    <text evidence="2">The sequence shown here is derived from an EMBL/GenBank/DDBJ whole genome shotgun (WGS) entry which is preliminary data.</text>
</comment>
<feature type="region of interest" description="Disordered" evidence="1">
    <location>
        <begin position="44"/>
        <end position="82"/>
    </location>
</feature>
<dbReference type="AlphaFoldDB" id="A0AA88I575"/>
<dbReference type="Proteomes" id="UP001187531">
    <property type="component" value="Unassembled WGS sequence"/>
</dbReference>
<evidence type="ECO:0000313" key="3">
    <source>
        <dbReference type="Proteomes" id="UP001187531"/>
    </source>
</evidence>
<reference evidence="2" key="1">
    <citation type="submission" date="2023-07" db="EMBL/GenBank/DDBJ databases">
        <title>Chromosome-level genome assembly of Artemia franciscana.</title>
        <authorList>
            <person name="Jo E."/>
        </authorList>
    </citation>
    <scope>NUCLEOTIDE SEQUENCE</scope>
    <source>
        <tissue evidence="2">Whole body</tissue>
    </source>
</reference>
<protein>
    <submittedName>
        <fullName evidence="2">Uncharacterized protein</fullName>
    </submittedName>
</protein>
<evidence type="ECO:0000256" key="1">
    <source>
        <dbReference type="SAM" id="MobiDB-lite"/>
    </source>
</evidence>
<feature type="region of interest" description="Disordered" evidence="1">
    <location>
        <begin position="1"/>
        <end position="32"/>
    </location>
</feature>
<keyword evidence="3" id="KW-1185">Reference proteome</keyword>
<sequence>MVHRSLRKQDTSNRASKLDMSQEDDADDSLLNFPISNAESLSNILTGELSSSDDKTDNQEDGVTEANDEPKESNDEDSLTLGVIGKTSNKTLEAQLLWKHVAIFNQHCSSKITSDDKVNPARALLIEFSAIPLSGNIKALIPLLGRMKQEHLKFQPISEL</sequence>
<evidence type="ECO:0000313" key="2">
    <source>
        <dbReference type="EMBL" id="KAK2720399.1"/>
    </source>
</evidence>
<proteinExistence type="predicted"/>
<accession>A0AA88I575</accession>
<gene>
    <name evidence="2" type="ORF">QYM36_004322</name>
</gene>
<name>A0AA88I575_ARTSF</name>